<reference evidence="1 2" key="1">
    <citation type="journal article" date="2022" name="Plant J.">
        <title>Chromosome-level genome of Camellia lanceoleosa provides a valuable resource for understanding genome evolution and self-incompatibility.</title>
        <authorList>
            <person name="Gong W."/>
            <person name="Xiao S."/>
            <person name="Wang L."/>
            <person name="Liao Z."/>
            <person name="Chang Y."/>
            <person name="Mo W."/>
            <person name="Hu G."/>
            <person name="Li W."/>
            <person name="Zhao G."/>
            <person name="Zhu H."/>
            <person name="Hu X."/>
            <person name="Ji K."/>
            <person name="Xiang X."/>
            <person name="Song Q."/>
            <person name="Yuan D."/>
            <person name="Jin S."/>
            <person name="Zhang L."/>
        </authorList>
    </citation>
    <scope>NUCLEOTIDE SEQUENCE [LARGE SCALE GENOMIC DNA]</scope>
    <source>
        <strain evidence="1">SQ_2022a</strain>
    </source>
</reference>
<dbReference type="Proteomes" id="UP001060215">
    <property type="component" value="Chromosome 2"/>
</dbReference>
<organism evidence="1 2">
    <name type="scientific">Camellia lanceoleosa</name>
    <dbReference type="NCBI Taxonomy" id="1840588"/>
    <lineage>
        <taxon>Eukaryota</taxon>
        <taxon>Viridiplantae</taxon>
        <taxon>Streptophyta</taxon>
        <taxon>Embryophyta</taxon>
        <taxon>Tracheophyta</taxon>
        <taxon>Spermatophyta</taxon>
        <taxon>Magnoliopsida</taxon>
        <taxon>eudicotyledons</taxon>
        <taxon>Gunneridae</taxon>
        <taxon>Pentapetalae</taxon>
        <taxon>asterids</taxon>
        <taxon>Ericales</taxon>
        <taxon>Theaceae</taxon>
        <taxon>Camellia</taxon>
    </lineage>
</organism>
<comment type="caution">
    <text evidence="1">The sequence shown here is derived from an EMBL/GenBank/DDBJ whole genome shotgun (WGS) entry which is preliminary data.</text>
</comment>
<keyword evidence="2" id="KW-1185">Reference proteome</keyword>
<accession>A0ACC0HYX1</accession>
<evidence type="ECO:0000313" key="1">
    <source>
        <dbReference type="EMBL" id="KAI8018812.1"/>
    </source>
</evidence>
<name>A0ACC0HYX1_9ERIC</name>
<evidence type="ECO:0000313" key="2">
    <source>
        <dbReference type="Proteomes" id="UP001060215"/>
    </source>
</evidence>
<sequence>MRTRARKCLRDSLERVRVREREREKMGKRGRPRKRKVEEEEGQAESGFNGVQHQQVPNNPTPSPPPGLPSLPVHYSRARSRYPTRCRKTILAQGATMGNITSKPPFQTLVSNTPVSSSRSPTQHVKTENGSQKHWHLWMANRGETIENVNNSAKSEDWSIPKQNDLADIEKLTSKLLHQSQGPEKHHPADPPSAPYELVLDNHLPNMEATEAPNIIENRHEERANNLDQKAEPTQSLSLNITEMAAMSDDFSDLDEVASALNVALVTVNGYRVKEEFASLLRDIFSKYGDIAKDSSLQSERSRSSFLEMVCCIFQRLQGTKFTDVTDMELKSMLDIIGDIEFVKLEVGWLRTRLQEIYEAKLLFMGSSSLKEAKTRNSEAIGKMEQVVEGYQIEMQILQEKISLSEDKLAAMKAESEKINGMVLNTKTKVKCFHQRSLVGGLL</sequence>
<proteinExistence type="predicted"/>
<gene>
    <name evidence="1" type="ORF">LOK49_LG04G01170</name>
</gene>
<protein>
    <submittedName>
        <fullName evidence="1">Uncharacterized protein</fullName>
    </submittedName>
</protein>
<dbReference type="EMBL" id="CM045759">
    <property type="protein sequence ID" value="KAI8018812.1"/>
    <property type="molecule type" value="Genomic_DNA"/>
</dbReference>